<feature type="region of interest" description="Disordered" evidence="1">
    <location>
        <begin position="571"/>
        <end position="645"/>
    </location>
</feature>
<dbReference type="GO" id="GO:0009826">
    <property type="term" value="P:unidimensional cell growth"/>
    <property type="evidence" value="ECO:0007669"/>
    <property type="project" value="EnsemblPlants"/>
</dbReference>
<feature type="compositionally biased region" description="Polar residues" evidence="1">
    <location>
        <begin position="132"/>
        <end position="144"/>
    </location>
</feature>
<feature type="region of interest" description="Disordered" evidence="1">
    <location>
        <begin position="1"/>
        <end position="33"/>
    </location>
</feature>
<dbReference type="GO" id="GO:0010031">
    <property type="term" value="P:circumnutation"/>
    <property type="evidence" value="ECO:0007669"/>
    <property type="project" value="EnsemblPlants"/>
</dbReference>
<feature type="compositionally biased region" description="Basic and acidic residues" evidence="1">
    <location>
        <begin position="1"/>
        <end position="10"/>
    </location>
</feature>
<dbReference type="GO" id="GO:0005634">
    <property type="term" value="C:nucleus"/>
    <property type="evidence" value="ECO:0007669"/>
    <property type="project" value="EnsemblPlants"/>
</dbReference>
<accession>A0A0J8CWH5</accession>
<dbReference type="GO" id="GO:0009585">
    <property type="term" value="P:red, far-red light phototransduction"/>
    <property type="evidence" value="ECO:0007669"/>
    <property type="project" value="EnsemblPlants"/>
</dbReference>
<dbReference type="GO" id="GO:0009649">
    <property type="term" value="P:entrainment of circadian clock"/>
    <property type="evidence" value="ECO:0007669"/>
    <property type="project" value="EnsemblPlants"/>
</dbReference>
<dbReference type="OMA" id="GPWSFNQ"/>
<dbReference type="AlphaFoldDB" id="A0A0J8CWH5"/>
<dbReference type="PANTHER" id="PTHR34281">
    <property type="entry name" value="PROTEIN EARLY FLOWERING 3"/>
    <property type="match status" value="1"/>
</dbReference>
<protein>
    <recommendedName>
        <fullName evidence="4">Protein EARLY FLOWERING 3</fullName>
    </recommendedName>
</protein>
<organism evidence="2 3">
    <name type="scientific">Beta vulgaris subsp. vulgaris</name>
    <name type="common">Beet</name>
    <dbReference type="NCBI Taxonomy" id="3555"/>
    <lineage>
        <taxon>Eukaryota</taxon>
        <taxon>Viridiplantae</taxon>
        <taxon>Streptophyta</taxon>
        <taxon>Embryophyta</taxon>
        <taxon>Tracheophyta</taxon>
        <taxon>Spermatophyta</taxon>
        <taxon>Magnoliopsida</taxon>
        <taxon>eudicotyledons</taxon>
        <taxon>Gunneridae</taxon>
        <taxon>Pentapetalae</taxon>
        <taxon>Caryophyllales</taxon>
        <taxon>Chenopodiaceae</taxon>
        <taxon>Betoideae</taxon>
        <taxon>Beta</taxon>
    </lineage>
</organism>
<feature type="compositionally biased region" description="Polar residues" evidence="1">
    <location>
        <begin position="631"/>
        <end position="640"/>
    </location>
</feature>
<dbReference type="GO" id="GO:0010119">
    <property type="term" value="P:regulation of stomatal movement"/>
    <property type="evidence" value="ECO:0007669"/>
    <property type="project" value="EnsemblPlants"/>
</dbReference>
<evidence type="ECO:0008006" key="4">
    <source>
        <dbReference type="Google" id="ProtNLM"/>
    </source>
</evidence>
<sequence length="709" mass="77776">MKRGKDDDKIMGPMFPRLHVNDTGKGGPRAPPRNKMALYEQLTIPSQRYNSGAMPLHQNNSNTTAPSTSTTQGTSHEQNMYFPLYRTHTASSYDEVQVSRPEAVELSNQLAQGETQKQPLEEDDFMVPVFSQPGTKPCNGNTETSMHEERRNHLGSSHSNALHCTGEKETDKSNRGDLVSKQQTQNQDGRSSRVSNAFTRYSSDTLMREKDDGLWRKDAFAESGYQDKYRMGIFEKTDASLRQDHEDDVSAIDATNGVGVSDQQLESPLQEISLRLSQGHGPHVGHLYRGDNNIDSRMQRVEEYQSLEKESMDKGDAVSETSMVDSISELDITPDDVVRIIGRKHFWKARTAIANQQRVFAVQIFELHRLLKVQKLIAESPDMLLEGSAFVGKSSLKGSSVKHYSPQYAVKALAHKTAPKVDSHKATDKVEGTAENAVAKSPPIPPQNAIQPAAHQPSSVNTVSSFPPTNIDPKMNPWSFPQPAPHQWLVPVMTPSEGLVYKPYPAPGCIGPACGGCGPVGPTPVMNPYAMPTPHYQQGMGMPPGMHFGGQGYFPPYGMPIMSPSVSGSTVEQLNQFSGPNPYGQTGQPVGTSVNFGSMQHQSSLHIHPSQKNGTIASAARPQPPKERELQGSTASSPSQRTRETGTALMGGRDALPLFLAAPTTQISGGFPTEKPTRVIRVVPHKSTRESAARIFQSIQEERRQCEYN</sequence>
<keyword evidence="3" id="KW-1185">Reference proteome</keyword>
<evidence type="ECO:0000313" key="2">
    <source>
        <dbReference type="EMBL" id="KMT17957.1"/>
    </source>
</evidence>
<dbReference type="EMBL" id="KQ090040">
    <property type="protein sequence ID" value="KMT17957.1"/>
    <property type="molecule type" value="Genomic_DNA"/>
</dbReference>
<dbReference type="GO" id="GO:2000028">
    <property type="term" value="P:regulation of photoperiodism, flowering"/>
    <property type="evidence" value="ECO:0007669"/>
    <property type="project" value="InterPro"/>
</dbReference>
<evidence type="ECO:0000256" key="1">
    <source>
        <dbReference type="SAM" id="MobiDB-lite"/>
    </source>
</evidence>
<dbReference type="GO" id="GO:0048573">
    <property type="term" value="P:photoperiodism, flowering"/>
    <property type="evidence" value="ECO:0007669"/>
    <property type="project" value="EnsemblPlants"/>
</dbReference>
<dbReference type="Proteomes" id="UP000035740">
    <property type="component" value="Chromosome 2"/>
</dbReference>
<dbReference type="GO" id="GO:0009909">
    <property type="term" value="P:regulation of flower development"/>
    <property type="evidence" value="ECO:0007669"/>
    <property type="project" value="EnsemblPlants"/>
</dbReference>
<dbReference type="GO" id="GO:0005667">
    <property type="term" value="C:transcription regulator complex"/>
    <property type="evidence" value="ECO:0007669"/>
    <property type="project" value="EnsemblPlants"/>
</dbReference>
<dbReference type="GO" id="GO:0009737">
    <property type="term" value="P:response to abscisic acid"/>
    <property type="evidence" value="ECO:0007669"/>
    <property type="project" value="EnsemblPlants"/>
</dbReference>
<feature type="compositionally biased region" description="Polar residues" evidence="1">
    <location>
        <begin position="180"/>
        <end position="197"/>
    </location>
</feature>
<feature type="compositionally biased region" description="Basic and acidic residues" evidence="1">
    <location>
        <begin position="165"/>
        <end position="175"/>
    </location>
</feature>
<dbReference type="GO" id="GO:0007623">
    <property type="term" value="P:circadian rhythm"/>
    <property type="evidence" value="ECO:0007669"/>
    <property type="project" value="EnsemblPlants"/>
</dbReference>
<dbReference type="GO" id="GO:0000122">
    <property type="term" value="P:negative regulation of transcription by RNA polymerase II"/>
    <property type="evidence" value="ECO:0007669"/>
    <property type="project" value="EnsemblPlants"/>
</dbReference>
<gene>
    <name evidence="2" type="ORF">BVRB_2g033050</name>
</gene>
<feature type="compositionally biased region" description="Low complexity" evidence="1">
    <location>
        <begin position="59"/>
        <end position="75"/>
    </location>
</feature>
<reference evidence="2 3" key="1">
    <citation type="journal article" date="2014" name="Nature">
        <title>The genome of the recently domesticated crop plant sugar beet (Beta vulgaris).</title>
        <authorList>
            <person name="Dohm J.C."/>
            <person name="Minoche A.E."/>
            <person name="Holtgrawe D."/>
            <person name="Capella-Gutierrez S."/>
            <person name="Zakrzewski F."/>
            <person name="Tafer H."/>
            <person name="Rupp O."/>
            <person name="Sorensen T.R."/>
            <person name="Stracke R."/>
            <person name="Reinhardt R."/>
            <person name="Goesmann A."/>
            <person name="Kraft T."/>
            <person name="Schulz B."/>
            <person name="Stadler P.F."/>
            <person name="Schmidt T."/>
            <person name="Gabaldon T."/>
            <person name="Lehrach H."/>
            <person name="Weisshaar B."/>
            <person name="Himmelbauer H."/>
        </authorList>
    </citation>
    <scope>NUCLEOTIDE SEQUENCE [LARGE SCALE GENOMIC DNA]</scope>
    <source>
        <tissue evidence="2">Taproot</tissue>
    </source>
</reference>
<dbReference type="GO" id="GO:0009409">
    <property type="term" value="P:response to cold"/>
    <property type="evidence" value="ECO:0007669"/>
    <property type="project" value="EnsemblPlants"/>
</dbReference>
<dbReference type="PANTHER" id="PTHR34281:SF2">
    <property type="entry name" value="PROTEIN EARLY FLOWERING 3"/>
    <property type="match status" value="1"/>
</dbReference>
<name>A0A0J8CWH5_BETVV</name>
<dbReference type="Gramene" id="KMT17957">
    <property type="protein sequence ID" value="KMT17957"/>
    <property type="gene ID" value="BVRB_2g033050"/>
</dbReference>
<feature type="region of interest" description="Disordered" evidence="1">
    <location>
        <begin position="131"/>
        <end position="197"/>
    </location>
</feature>
<dbReference type="OrthoDB" id="1939092at2759"/>
<evidence type="ECO:0000313" key="3">
    <source>
        <dbReference type="Proteomes" id="UP000035740"/>
    </source>
</evidence>
<dbReference type="KEGG" id="bvg:104886353"/>
<dbReference type="eggNOG" id="ENOG502QSB6">
    <property type="taxonomic scope" value="Eukaryota"/>
</dbReference>
<feature type="compositionally biased region" description="Polar residues" evidence="1">
    <location>
        <begin position="571"/>
        <end position="616"/>
    </location>
</feature>
<dbReference type="InterPro" id="IPR039319">
    <property type="entry name" value="ELF3-like"/>
</dbReference>
<dbReference type="GO" id="GO:0009733">
    <property type="term" value="P:response to auxin"/>
    <property type="evidence" value="ECO:0007669"/>
    <property type="project" value="EnsemblPlants"/>
</dbReference>
<proteinExistence type="predicted"/>
<feature type="region of interest" description="Disordered" evidence="1">
    <location>
        <begin position="50"/>
        <end position="75"/>
    </location>
</feature>